<comment type="caution">
    <text evidence="1">The sequence shown here is derived from an EMBL/GenBank/DDBJ whole genome shotgun (WGS) entry which is preliminary data.</text>
</comment>
<organism evidence="1 2">
    <name type="scientific">Mikania micrantha</name>
    <name type="common">bitter vine</name>
    <dbReference type="NCBI Taxonomy" id="192012"/>
    <lineage>
        <taxon>Eukaryota</taxon>
        <taxon>Viridiplantae</taxon>
        <taxon>Streptophyta</taxon>
        <taxon>Embryophyta</taxon>
        <taxon>Tracheophyta</taxon>
        <taxon>Spermatophyta</taxon>
        <taxon>Magnoliopsida</taxon>
        <taxon>eudicotyledons</taxon>
        <taxon>Gunneridae</taxon>
        <taxon>Pentapetalae</taxon>
        <taxon>asterids</taxon>
        <taxon>campanulids</taxon>
        <taxon>Asterales</taxon>
        <taxon>Asteraceae</taxon>
        <taxon>Asteroideae</taxon>
        <taxon>Heliantheae alliance</taxon>
        <taxon>Eupatorieae</taxon>
        <taxon>Mikania</taxon>
    </lineage>
</organism>
<dbReference type="OrthoDB" id="1828746at2759"/>
<evidence type="ECO:0000313" key="2">
    <source>
        <dbReference type="Proteomes" id="UP000326396"/>
    </source>
</evidence>
<dbReference type="EMBL" id="SZYD01000014">
    <property type="protein sequence ID" value="KAD4180335.1"/>
    <property type="molecule type" value="Genomic_DNA"/>
</dbReference>
<dbReference type="AlphaFoldDB" id="A0A5N6N3N8"/>
<proteinExistence type="predicted"/>
<keyword evidence="2" id="KW-1185">Reference proteome</keyword>
<gene>
    <name evidence="1" type="ORF">E3N88_28926</name>
</gene>
<dbReference type="Proteomes" id="UP000326396">
    <property type="component" value="Linkage Group LG4"/>
</dbReference>
<name>A0A5N6N3N8_9ASTR</name>
<accession>A0A5N6N3N8</accession>
<sequence length="92" mass="10509">MTNLTFGDKHNVCAYLDPTTRNGKDFRPMIEFLRRSRIYYAISNSCHIYRSHIQSFWESARLISVDEEKASFAIQVSSTCVAPLLECGEGDV</sequence>
<protein>
    <submittedName>
        <fullName evidence="1">Uncharacterized protein</fullName>
    </submittedName>
</protein>
<reference evidence="1 2" key="1">
    <citation type="submission" date="2019-05" db="EMBL/GenBank/DDBJ databases">
        <title>Mikania micrantha, genome provides insights into the molecular mechanism of rapid growth.</title>
        <authorList>
            <person name="Liu B."/>
        </authorList>
    </citation>
    <scope>NUCLEOTIDE SEQUENCE [LARGE SCALE GENOMIC DNA]</scope>
    <source>
        <strain evidence="1">NLD-2019</strain>
        <tissue evidence="1">Leaf</tissue>
    </source>
</reference>
<evidence type="ECO:0000313" key="1">
    <source>
        <dbReference type="EMBL" id="KAD4180335.1"/>
    </source>
</evidence>